<proteinExistence type="predicted"/>
<organism evidence="1 2">
    <name type="scientific">Eschrichtius robustus</name>
    <name type="common">California gray whale</name>
    <name type="synonym">Eschrichtius gibbosus</name>
    <dbReference type="NCBI Taxonomy" id="9764"/>
    <lineage>
        <taxon>Eukaryota</taxon>
        <taxon>Metazoa</taxon>
        <taxon>Chordata</taxon>
        <taxon>Craniata</taxon>
        <taxon>Vertebrata</taxon>
        <taxon>Euteleostomi</taxon>
        <taxon>Mammalia</taxon>
        <taxon>Eutheria</taxon>
        <taxon>Laurasiatheria</taxon>
        <taxon>Artiodactyla</taxon>
        <taxon>Whippomorpha</taxon>
        <taxon>Cetacea</taxon>
        <taxon>Mysticeti</taxon>
        <taxon>Eschrichtiidae</taxon>
        <taxon>Eschrichtius</taxon>
    </lineage>
</organism>
<evidence type="ECO:0000313" key="2">
    <source>
        <dbReference type="Proteomes" id="UP001159641"/>
    </source>
</evidence>
<comment type="caution">
    <text evidence="1">The sequence shown here is derived from an EMBL/GenBank/DDBJ whole genome shotgun (WGS) entry which is preliminary data.</text>
</comment>
<gene>
    <name evidence="1" type="ORF">J1605_010276</name>
</gene>
<reference evidence="1 2" key="1">
    <citation type="submission" date="2022-11" db="EMBL/GenBank/DDBJ databases">
        <title>Whole genome sequence of Eschrichtius robustus ER-17-0199.</title>
        <authorList>
            <person name="Bruniche-Olsen A."/>
            <person name="Black A.N."/>
            <person name="Fields C.J."/>
            <person name="Walden K."/>
            <person name="Dewoody J.A."/>
        </authorList>
    </citation>
    <scope>NUCLEOTIDE SEQUENCE [LARGE SCALE GENOMIC DNA]</scope>
    <source>
        <strain evidence="1">ER-17-0199</strain>
        <tissue evidence="1">Blubber</tissue>
    </source>
</reference>
<dbReference type="AlphaFoldDB" id="A0AB34GP24"/>
<protein>
    <submittedName>
        <fullName evidence="1">Uncharacterized protein</fullName>
    </submittedName>
</protein>
<evidence type="ECO:0000313" key="1">
    <source>
        <dbReference type="EMBL" id="KAJ8782297.1"/>
    </source>
</evidence>
<dbReference type="EMBL" id="JAIQCJ010002113">
    <property type="protein sequence ID" value="KAJ8782297.1"/>
    <property type="molecule type" value="Genomic_DNA"/>
</dbReference>
<sequence length="114" mass="13500">MLSEKAKGVEWIQQQVVKKRTKRDYDFSHAQSTYFNDPKWPSMWYMTSNFRVPGPRTSWHQNHLEGLLPTPLTPPSGDLGICISNKFPVQLMLFDSQDCFEISVLYHIFNWRFM</sequence>
<name>A0AB34GP24_ESCRO</name>
<accession>A0AB34GP24</accession>
<dbReference type="Proteomes" id="UP001159641">
    <property type="component" value="Unassembled WGS sequence"/>
</dbReference>
<keyword evidence="2" id="KW-1185">Reference proteome</keyword>